<dbReference type="STRING" id="1052260.SAMN05660199_01173"/>
<feature type="compositionally biased region" description="Polar residues" evidence="1">
    <location>
        <begin position="7"/>
        <end position="19"/>
    </location>
</feature>
<gene>
    <name evidence="2" type="ORF">SAMN05660199_01173</name>
</gene>
<proteinExistence type="predicted"/>
<dbReference type="EMBL" id="FNIR01000003">
    <property type="protein sequence ID" value="SDO03329.1"/>
    <property type="molecule type" value="Genomic_DNA"/>
</dbReference>
<reference evidence="3" key="1">
    <citation type="submission" date="2016-10" db="EMBL/GenBank/DDBJ databases">
        <authorList>
            <person name="Varghese N."/>
            <person name="Submissions S."/>
        </authorList>
    </citation>
    <scope>NUCLEOTIDE SEQUENCE [LARGE SCALE GENOMIC DNA]</scope>
    <source>
        <strain evidence="3">DSM 45843</strain>
    </source>
</reference>
<feature type="region of interest" description="Disordered" evidence="1">
    <location>
        <begin position="1"/>
        <end position="24"/>
    </location>
</feature>
<organism evidence="2 3">
    <name type="scientific">Klenkia soli</name>
    <dbReference type="NCBI Taxonomy" id="1052260"/>
    <lineage>
        <taxon>Bacteria</taxon>
        <taxon>Bacillati</taxon>
        <taxon>Actinomycetota</taxon>
        <taxon>Actinomycetes</taxon>
        <taxon>Geodermatophilales</taxon>
        <taxon>Geodermatophilaceae</taxon>
        <taxon>Klenkia</taxon>
    </lineage>
</organism>
<sequence>MIADPGTSRTDLPMTTTPSHRPERPALGTLVQLRDIDPGHAARIRPRGARELEWCECTHRELGWPVFVRADGRCVRLPPSTNLEDWVRMLPVKPSAARADRQRACTALDANFPGCSFHVTSAQGGIEIYWTDGPPERAVAVMLVEEHITTLWLQRTVSSKLRAVQVVQLVLHGDWTGDVRDLWHMPDVDDLSEDVRRLGAQLAAFAGQDSSHGLYETMQRIGIGALADTCGLPHLAPYGTCARCPGPAAFSARVLTRSTTDKVCRRCLPRYIGSEREVVPLGH</sequence>
<evidence type="ECO:0000313" key="3">
    <source>
        <dbReference type="Proteomes" id="UP000199088"/>
    </source>
</evidence>
<evidence type="ECO:0000256" key="1">
    <source>
        <dbReference type="SAM" id="MobiDB-lite"/>
    </source>
</evidence>
<dbReference type="Proteomes" id="UP000199088">
    <property type="component" value="Unassembled WGS sequence"/>
</dbReference>
<protein>
    <submittedName>
        <fullName evidence="2">Uncharacterized protein</fullName>
    </submittedName>
</protein>
<dbReference type="AlphaFoldDB" id="A0A1H0G9A4"/>
<accession>A0A1H0G9A4</accession>
<evidence type="ECO:0000313" key="2">
    <source>
        <dbReference type="EMBL" id="SDO03329.1"/>
    </source>
</evidence>
<name>A0A1H0G9A4_9ACTN</name>
<keyword evidence="3" id="KW-1185">Reference proteome</keyword>